<dbReference type="GO" id="GO:0006516">
    <property type="term" value="P:glycoprotein catabolic process"/>
    <property type="evidence" value="ECO:0007669"/>
    <property type="project" value="TreeGrafter"/>
</dbReference>
<keyword evidence="7" id="KW-0964">Secreted</keyword>
<evidence type="ECO:0000259" key="12">
    <source>
        <dbReference type="Pfam" id="PF22666"/>
    </source>
</evidence>
<name>A0A9Q3HT48_9BASI</name>
<comment type="subunit">
    <text evidence="4">Homodimer.</text>
</comment>
<accession>A0A9Q3HT48</accession>
<evidence type="ECO:0000256" key="11">
    <source>
        <dbReference type="SAM" id="MobiDB-lite"/>
    </source>
</evidence>
<keyword evidence="8" id="KW-0378">Hydrolase</keyword>
<evidence type="ECO:0000313" key="14">
    <source>
        <dbReference type="Proteomes" id="UP000765509"/>
    </source>
</evidence>
<dbReference type="Pfam" id="PF22666">
    <property type="entry name" value="Glyco_hydro_2_N2"/>
    <property type="match status" value="1"/>
</dbReference>
<evidence type="ECO:0000256" key="5">
    <source>
        <dbReference type="ARBA" id="ARBA00012754"/>
    </source>
</evidence>
<evidence type="ECO:0000256" key="10">
    <source>
        <dbReference type="ARBA" id="ARBA00031061"/>
    </source>
</evidence>
<evidence type="ECO:0000256" key="4">
    <source>
        <dbReference type="ARBA" id="ARBA00011738"/>
    </source>
</evidence>
<evidence type="ECO:0000256" key="9">
    <source>
        <dbReference type="ARBA" id="ARBA00023295"/>
    </source>
</evidence>
<dbReference type="InterPro" id="IPR008979">
    <property type="entry name" value="Galactose-bd-like_sf"/>
</dbReference>
<evidence type="ECO:0000256" key="8">
    <source>
        <dbReference type="ARBA" id="ARBA00022801"/>
    </source>
</evidence>
<evidence type="ECO:0000256" key="3">
    <source>
        <dbReference type="ARBA" id="ARBA00007483"/>
    </source>
</evidence>
<comment type="subcellular location">
    <subcellularLocation>
        <location evidence="2">Secreted</location>
    </subcellularLocation>
</comment>
<evidence type="ECO:0000313" key="13">
    <source>
        <dbReference type="EMBL" id="MBW0516398.1"/>
    </source>
</evidence>
<dbReference type="InterPro" id="IPR013783">
    <property type="entry name" value="Ig-like_fold"/>
</dbReference>
<dbReference type="InterPro" id="IPR050887">
    <property type="entry name" value="Beta-mannosidase_GH2"/>
</dbReference>
<keyword evidence="14" id="KW-1185">Reference proteome</keyword>
<feature type="domain" description="Beta-mannosidase-like galactose-binding" evidence="12">
    <location>
        <begin position="34"/>
        <end position="203"/>
    </location>
</feature>
<dbReference type="SUPFAM" id="SSF49303">
    <property type="entry name" value="beta-Galactosidase/glucuronidase domain"/>
    <property type="match status" value="1"/>
</dbReference>
<dbReference type="InterPro" id="IPR036156">
    <property type="entry name" value="Beta-gal/glucu_dom_sf"/>
</dbReference>
<dbReference type="GO" id="GO:0004567">
    <property type="term" value="F:beta-mannosidase activity"/>
    <property type="evidence" value="ECO:0007669"/>
    <property type="project" value="UniProtKB-EC"/>
</dbReference>
<dbReference type="Gene3D" id="2.60.120.260">
    <property type="entry name" value="Galactose-binding domain-like"/>
    <property type="match status" value="1"/>
</dbReference>
<gene>
    <name evidence="13" type="ORF">O181_056113</name>
</gene>
<feature type="region of interest" description="Disordered" evidence="11">
    <location>
        <begin position="225"/>
        <end position="259"/>
    </location>
</feature>
<sequence length="447" mass="50233">METIRVIDVPALVLFISNASSYTNRSINLSTPFLNQPHLALIDAGTIDEPNIGLNEGTLCWVGEEEAWTWETTFQIGSHPHWTGVNIFYLAFKGLNTFCDIKLGGHCIGSTDNAFCSWVFDITETFLAAHTHSSISLSLRFPLAAAITSCLAHEPGNIWFPGREANHAPTLELYDYNYRNWARKKQSDFGWDWGPAYLPCGLLQPAYLIGLSGEKEETKKSALSLSQNIPDFTPRPGEKTTRISLQPFESGPSSTTGQGISAHLEQEKNQLTLQRRRGKPRANQLNTPPAYFWIHRTVIDIHKKGNLLAILISHVFHSSDWKSFLPGQCNNLHPNQNEPWILNITLPITSACSLHHPTLTLLAILVGTFVHLEPKTLSITKPADYINLGPEHFLTAQYTTDHQRVELWYPATLGNPKLYDLELTLGFNFNDQKKNSSQSTWYEHVGF</sequence>
<dbReference type="PANTHER" id="PTHR43730:SF5">
    <property type="entry name" value="BETA-MANNOSIDASE A"/>
    <property type="match status" value="1"/>
</dbReference>
<reference evidence="13" key="1">
    <citation type="submission" date="2021-03" db="EMBL/GenBank/DDBJ databases">
        <title>Draft genome sequence of rust myrtle Austropuccinia psidii MF-1, a brazilian biotype.</title>
        <authorList>
            <person name="Quecine M.C."/>
            <person name="Pachon D.M.R."/>
            <person name="Bonatelli M.L."/>
            <person name="Correr F.H."/>
            <person name="Franceschini L.M."/>
            <person name="Leite T.F."/>
            <person name="Margarido G.R.A."/>
            <person name="Almeida C.A."/>
            <person name="Ferrarezi J.A."/>
            <person name="Labate C.A."/>
        </authorList>
    </citation>
    <scope>NUCLEOTIDE SEQUENCE</scope>
    <source>
        <strain evidence="13">MF-1</strain>
    </source>
</reference>
<dbReference type="EC" id="3.2.1.25" evidence="5"/>
<evidence type="ECO:0000256" key="7">
    <source>
        <dbReference type="ARBA" id="ARBA00022525"/>
    </source>
</evidence>
<dbReference type="AlphaFoldDB" id="A0A9Q3HT48"/>
<dbReference type="SUPFAM" id="SSF49785">
    <property type="entry name" value="Galactose-binding domain-like"/>
    <property type="match status" value="1"/>
</dbReference>
<comment type="similarity">
    <text evidence="3">Belongs to the glycosyl hydrolase 2 family. Beta-mannosidase A subfamily.</text>
</comment>
<organism evidence="13 14">
    <name type="scientific">Austropuccinia psidii MF-1</name>
    <dbReference type="NCBI Taxonomy" id="1389203"/>
    <lineage>
        <taxon>Eukaryota</taxon>
        <taxon>Fungi</taxon>
        <taxon>Dikarya</taxon>
        <taxon>Basidiomycota</taxon>
        <taxon>Pucciniomycotina</taxon>
        <taxon>Pucciniomycetes</taxon>
        <taxon>Pucciniales</taxon>
        <taxon>Sphaerophragmiaceae</taxon>
        <taxon>Austropuccinia</taxon>
    </lineage>
</organism>
<keyword evidence="9" id="KW-0326">Glycosidase</keyword>
<evidence type="ECO:0000256" key="2">
    <source>
        <dbReference type="ARBA" id="ARBA00004613"/>
    </source>
</evidence>
<dbReference type="GO" id="GO:0005576">
    <property type="term" value="C:extracellular region"/>
    <property type="evidence" value="ECO:0007669"/>
    <property type="project" value="UniProtKB-SubCell"/>
</dbReference>
<evidence type="ECO:0000256" key="1">
    <source>
        <dbReference type="ARBA" id="ARBA00000829"/>
    </source>
</evidence>
<dbReference type="Proteomes" id="UP000765509">
    <property type="component" value="Unassembled WGS sequence"/>
</dbReference>
<proteinExistence type="inferred from homology"/>
<dbReference type="InterPro" id="IPR054593">
    <property type="entry name" value="Beta-mannosidase-like_N2"/>
</dbReference>
<comment type="catalytic activity">
    <reaction evidence="1">
        <text>Hydrolysis of terminal, non-reducing beta-D-mannose residues in beta-D-mannosides.</text>
        <dbReference type="EC" id="3.2.1.25"/>
    </reaction>
</comment>
<dbReference type="PANTHER" id="PTHR43730">
    <property type="entry name" value="BETA-MANNOSIDASE"/>
    <property type="match status" value="1"/>
</dbReference>
<dbReference type="Gene3D" id="2.60.40.10">
    <property type="entry name" value="Immunoglobulins"/>
    <property type="match status" value="1"/>
</dbReference>
<evidence type="ECO:0000256" key="6">
    <source>
        <dbReference type="ARBA" id="ARBA00021795"/>
    </source>
</evidence>
<dbReference type="OrthoDB" id="2866996at2759"/>
<protein>
    <recommendedName>
        <fullName evidence="6">Beta-mannosidase A</fullName>
        <ecNumber evidence="5">3.2.1.25</ecNumber>
    </recommendedName>
    <alternativeName>
        <fullName evidence="10">Mannanase A</fullName>
    </alternativeName>
</protein>
<comment type="caution">
    <text evidence="13">The sequence shown here is derived from an EMBL/GenBank/DDBJ whole genome shotgun (WGS) entry which is preliminary data.</text>
</comment>
<dbReference type="EMBL" id="AVOT02025234">
    <property type="protein sequence ID" value="MBW0516398.1"/>
    <property type="molecule type" value="Genomic_DNA"/>
</dbReference>